<dbReference type="Gene3D" id="3.90.1150.220">
    <property type="match status" value="1"/>
</dbReference>
<feature type="domain" description="DUF630" evidence="3">
    <location>
        <begin position="222"/>
        <end position="257"/>
    </location>
</feature>
<sequence>MAQLNVKQHTLIQALLLRGPLKENEFHGIFTGLTGKNPATHQQLFDDYLLKINKGLSYAQLELRGCRHQYDGQIYYGVVNNVSDEQSKLGTKYSVPQIAFYKAIIEAIVQDDTAQGSISNIAALNLRLENQVLNGTGSQSQGGYIPALRNFSATQKEKTLRELLRDQWLKQTPDGKIGLGIRSFLDLRSWFRNNDVPSCEACNEAGVKKKIKPCSYVEIGRIRQALDGRCSLAAAHVTYIQSLKNTGLVLGKFAEPEAPIESSLYTSTNATPEPLTLTEKALSQFSFSSPSVSQRVDATETFSPTPSPPSSSRIHTNYMKFGGFTFKKVEEKPSIPIVGTVTSSSTPQNTTPRSASRPENSPFEDSSLPSGTPPWDFFGLFHPIDHQFSFQDGKGVNQGGESSDDIRRLREEEGIPELEDDEEKGSVHGKEGSEDSEDEFDEPATVSLVRSFENRNRVHDHSEVDTSTAVPSAGIATSETELLNGEKSHSPAMPSAGSVASETELLNGEKSNSPDLSPLRATASAVSVASETNKAQVKEGCIENKVIPKDFFSSIKDIEFLFIKASESGKEVPRMLEANKLHFRPIFPGKQSGSTASTLLKACLSCGEDPSQVQEEEPAQTNTKYLTWHRTTSSRSSSSRNPLGANSKDDIEELTGSVFENICMISGSHASTLDRLYAWERKLYDEVKASEIVRREYDAKCRTLRQLESNGESSQKIDKTRACVKDLHSRIRIAIHRIDSISKRIEELRDKELQPQLEELIEGLSRMWEVMFECHKLQFHIISIAFNNGNTKISMHSESRRQITVRLENELRSLASSFLKWIGAQKSYFQALNAWLFKCAPNNEKSYKRKRRQPAPKLRNYGPPIYVICDVWLEKINTLPVKDVADSMKDLAAETARLLPRQEKKDSKGATLSNLTSWTADNNSETAVNGLRDEASEDFISRFDHFRSRLVAFFGKLNNFAASSVEMHTELDKAIQDAKPRSLDGDCHFSQRRSSLLAPLHPRDAGYRTLAIAQSTAE</sequence>
<reference evidence="5" key="1">
    <citation type="submission" date="2013-01" db="EMBL/GenBank/DDBJ databases">
        <title>Draft Genome Sequence of a Mulberry Tree, Morus notabilis C.K. Schneid.</title>
        <authorList>
            <person name="He N."/>
            <person name="Zhao S."/>
        </authorList>
    </citation>
    <scope>NUCLEOTIDE SEQUENCE</scope>
</reference>
<evidence type="ECO:0000313" key="4">
    <source>
        <dbReference type="EMBL" id="EXB54680.1"/>
    </source>
</evidence>
<dbReference type="InterPro" id="IPR006867">
    <property type="entry name" value="DUF632"/>
</dbReference>
<dbReference type="FunFam" id="3.90.1150.220:FF:000002">
    <property type="entry name" value="Non-structural maintenance of chromosomes element 1"/>
    <property type="match status" value="1"/>
</dbReference>
<dbReference type="InterPro" id="IPR036388">
    <property type="entry name" value="WH-like_DNA-bd_sf"/>
</dbReference>
<evidence type="ECO:0008006" key="6">
    <source>
        <dbReference type="Google" id="ProtNLM"/>
    </source>
</evidence>
<dbReference type="InterPro" id="IPR011513">
    <property type="entry name" value="Nse1"/>
</dbReference>
<protein>
    <recommendedName>
        <fullName evidence="6">DUF632 domain-containing protein</fullName>
    </recommendedName>
</protein>
<feature type="compositionally biased region" description="Low complexity" evidence="1">
    <location>
        <begin position="630"/>
        <end position="640"/>
    </location>
</feature>
<dbReference type="Proteomes" id="UP000030645">
    <property type="component" value="Unassembled WGS sequence"/>
</dbReference>
<dbReference type="Pfam" id="PF04782">
    <property type="entry name" value="DUF632"/>
    <property type="match status" value="1"/>
</dbReference>
<feature type="compositionally biased region" description="Polar residues" evidence="1">
    <location>
        <begin position="340"/>
        <end position="370"/>
    </location>
</feature>
<proteinExistence type="predicted"/>
<dbReference type="GO" id="GO:0030915">
    <property type="term" value="C:Smc5-Smc6 complex"/>
    <property type="evidence" value="ECO:0007669"/>
    <property type="project" value="InterPro"/>
</dbReference>
<accession>W9QUV8</accession>
<feature type="region of interest" description="Disordered" evidence="1">
    <location>
        <begin position="412"/>
        <end position="473"/>
    </location>
</feature>
<dbReference type="AlphaFoldDB" id="W9QUV8"/>
<dbReference type="Pfam" id="PF07574">
    <property type="entry name" value="SMC_Nse1"/>
    <property type="match status" value="1"/>
</dbReference>
<feature type="region of interest" description="Disordered" evidence="1">
    <location>
        <begin position="296"/>
        <end position="316"/>
    </location>
</feature>
<dbReference type="Gene3D" id="1.10.10.10">
    <property type="entry name" value="Winged helix-like DNA-binding domain superfamily/Winged helix DNA-binding domain"/>
    <property type="match status" value="1"/>
</dbReference>
<name>W9QUV8_9ROSA</name>
<feature type="domain" description="DUF632" evidence="2">
    <location>
        <begin position="552"/>
        <end position="894"/>
    </location>
</feature>
<dbReference type="PANTHER" id="PTHR21450">
    <property type="entry name" value="PROTEIN ALTERED PHOSPHATE STARVATION RESPONSE 1"/>
    <property type="match status" value="1"/>
</dbReference>
<evidence type="ECO:0000259" key="2">
    <source>
        <dbReference type="Pfam" id="PF04782"/>
    </source>
</evidence>
<dbReference type="EMBL" id="KE344194">
    <property type="protein sequence ID" value="EXB54680.1"/>
    <property type="molecule type" value="Genomic_DNA"/>
</dbReference>
<feature type="compositionally biased region" description="Basic and acidic residues" evidence="1">
    <location>
        <begin position="424"/>
        <end position="433"/>
    </location>
</feature>
<organism evidence="4 5">
    <name type="scientific">Morus notabilis</name>
    <dbReference type="NCBI Taxonomy" id="981085"/>
    <lineage>
        <taxon>Eukaryota</taxon>
        <taxon>Viridiplantae</taxon>
        <taxon>Streptophyta</taxon>
        <taxon>Embryophyta</taxon>
        <taxon>Tracheophyta</taxon>
        <taxon>Spermatophyta</taxon>
        <taxon>Magnoliopsida</taxon>
        <taxon>eudicotyledons</taxon>
        <taxon>Gunneridae</taxon>
        <taxon>Pentapetalae</taxon>
        <taxon>rosids</taxon>
        <taxon>fabids</taxon>
        <taxon>Rosales</taxon>
        <taxon>Moraceae</taxon>
        <taxon>Moreae</taxon>
        <taxon>Morus</taxon>
    </lineage>
</organism>
<evidence type="ECO:0000259" key="3">
    <source>
        <dbReference type="Pfam" id="PF04783"/>
    </source>
</evidence>
<gene>
    <name evidence="4" type="ORF">L484_022542</name>
</gene>
<dbReference type="eggNOG" id="ENOG502QSAZ">
    <property type="taxonomic scope" value="Eukaryota"/>
</dbReference>
<dbReference type="PANTHER" id="PTHR21450:SF6">
    <property type="entry name" value="EXPRESSED PROTEIN"/>
    <property type="match status" value="1"/>
</dbReference>
<dbReference type="InterPro" id="IPR006868">
    <property type="entry name" value="DUF630"/>
</dbReference>
<feature type="region of interest" description="Disordered" evidence="1">
    <location>
        <begin position="337"/>
        <end position="374"/>
    </location>
</feature>
<evidence type="ECO:0000256" key="1">
    <source>
        <dbReference type="SAM" id="MobiDB-lite"/>
    </source>
</evidence>
<evidence type="ECO:0000313" key="5">
    <source>
        <dbReference type="Proteomes" id="UP000030645"/>
    </source>
</evidence>
<keyword evidence="5" id="KW-1185">Reference proteome</keyword>
<feature type="region of interest" description="Disordered" evidence="1">
    <location>
        <begin position="610"/>
        <end position="648"/>
    </location>
</feature>
<dbReference type="GO" id="GO:0006281">
    <property type="term" value="P:DNA repair"/>
    <property type="evidence" value="ECO:0007669"/>
    <property type="project" value="InterPro"/>
</dbReference>
<dbReference type="STRING" id="981085.W9QUV8"/>
<feature type="compositionally biased region" description="Basic and acidic residues" evidence="1">
    <location>
        <begin position="452"/>
        <end position="464"/>
    </location>
</feature>
<dbReference type="Pfam" id="PF04783">
    <property type="entry name" value="DUF630"/>
    <property type="match status" value="1"/>
</dbReference>
<feature type="compositionally biased region" description="Acidic residues" evidence="1">
    <location>
        <begin position="414"/>
        <end position="423"/>
    </location>
</feature>